<gene>
    <name evidence="2" type="ORF">HNQ08_003146</name>
</gene>
<dbReference type="EMBL" id="JACHFL010000008">
    <property type="protein sequence ID" value="MBB5364039.1"/>
    <property type="molecule type" value="Genomic_DNA"/>
</dbReference>
<dbReference type="RefSeq" id="WP_184133847.1">
    <property type="nucleotide sequence ID" value="NZ_JACHFL010000008.1"/>
</dbReference>
<keyword evidence="1" id="KW-0732">Signal</keyword>
<protein>
    <submittedName>
        <fullName evidence="2">Uncharacterized protein</fullName>
    </submittedName>
</protein>
<dbReference type="Proteomes" id="UP000552709">
    <property type="component" value="Unassembled WGS sequence"/>
</dbReference>
<organism evidence="2 3">
    <name type="scientific">Deinococcus humi</name>
    <dbReference type="NCBI Taxonomy" id="662880"/>
    <lineage>
        <taxon>Bacteria</taxon>
        <taxon>Thermotogati</taxon>
        <taxon>Deinococcota</taxon>
        <taxon>Deinococci</taxon>
        <taxon>Deinococcales</taxon>
        <taxon>Deinococcaceae</taxon>
        <taxon>Deinococcus</taxon>
    </lineage>
</organism>
<proteinExistence type="predicted"/>
<evidence type="ECO:0000313" key="3">
    <source>
        <dbReference type="Proteomes" id="UP000552709"/>
    </source>
</evidence>
<sequence>MKKLLILPAVLSLSALLSACGGEGGTSNPPPTSKFVMTVQITGAATAPVTVTNTTSKATVFSGMLTGNKTFSDLAAGSVLSVQGGAVNGYTTPDVQTVTLDGNKSVTLEYKASSIVGTAWNNTSIAGQVVGTDLQLSNAYLGSFSDDLFGKTTLVNNVVSFDLSALVPGPRELLPDYYGPRSGCIGNNSDPDAQIYGSTNMTVFGPQGDLLGYIDEKIVAGPDSALPQATLNRLYSDRRFTYKGTCTFYDSAGNPYTETVDVNIRRGWNTLVVSQEAKAFNTRNASSDDRIKLAFTSAEPRVVVALGDTNLNFVNSENVTVNAEMIQVGNYSGEISLSTDLPGLTVEPATLTLNPLPKVSAQAAGSRPPHFSALSLRSQRLSAKLTFKYSGNENVYNRFFSLLVKDSGGKQVGQGNGLINVSRPGISVAVYGPELELAPSSTRSFPVSLTAVGNFSGEVTVSLSGLPAGVSAPASKVNLQYFGSTELTLTSGATVKSGTYPLTITAQGGGKSATTTINLVVPKSSVSVSLENSSLAVAQGEKATIGVTVQSRNGFSGSATVQLTGLPNGITSDPTTVVVTPNTTTTVRLPVTAAASATLGETQVTVTSPDLDPQQSSYGNTFTLLVRPARTALGNNLSSILVAGNSGVWTLTSNYNSSTYTTTSTFKHLVDGKVTSTATVNGEINKAYSLSDGSILAYHIYDTKAYVINDTGIQTITSRPSGLAGYYNSNAAVDDQGRLWFTQESASGAMSGYSLMSWNPVTSTLKSYVTTNDLTYFGSYIASNDGKHLVYQSSTSADFKIDTSTGEMSSLGTNISTSPENAALKNDGVIYFTDYYGSSLKRLNLDGTITGFLEFNNINGVIGMDKGNDNYLWVSTYYGVAKINLQTNAMTITKFDSISGKILLTEGGIGVLTTESINGNTGTQAYLTLVR</sequence>
<dbReference type="SUPFAM" id="SSF63829">
    <property type="entry name" value="Calcium-dependent phosphotriesterase"/>
    <property type="match status" value="1"/>
</dbReference>
<dbReference type="AlphaFoldDB" id="A0A7W8JVT0"/>
<keyword evidence="3" id="KW-1185">Reference proteome</keyword>
<feature type="chain" id="PRO_5030534539" evidence="1">
    <location>
        <begin position="20"/>
        <end position="931"/>
    </location>
</feature>
<dbReference type="PROSITE" id="PS51257">
    <property type="entry name" value="PROKAR_LIPOPROTEIN"/>
    <property type="match status" value="1"/>
</dbReference>
<reference evidence="2 3" key="1">
    <citation type="submission" date="2020-08" db="EMBL/GenBank/DDBJ databases">
        <title>Genomic Encyclopedia of Type Strains, Phase IV (KMG-IV): sequencing the most valuable type-strain genomes for metagenomic binning, comparative biology and taxonomic classification.</title>
        <authorList>
            <person name="Goeker M."/>
        </authorList>
    </citation>
    <scope>NUCLEOTIDE SEQUENCE [LARGE SCALE GENOMIC DNA]</scope>
    <source>
        <strain evidence="2 3">DSM 27939</strain>
    </source>
</reference>
<name>A0A7W8JVT0_9DEIO</name>
<dbReference type="Gene3D" id="2.130.10.10">
    <property type="entry name" value="YVTN repeat-like/Quinoprotein amine dehydrogenase"/>
    <property type="match status" value="1"/>
</dbReference>
<evidence type="ECO:0000313" key="2">
    <source>
        <dbReference type="EMBL" id="MBB5364039.1"/>
    </source>
</evidence>
<feature type="signal peptide" evidence="1">
    <location>
        <begin position="1"/>
        <end position="19"/>
    </location>
</feature>
<evidence type="ECO:0000256" key="1">
    <source>
        <dbReference type="SAM" id="SignalP"/>
    </source>
</evidence>
<accession>A0A7W8JVT0</accession>
<comment type="caution">
    <text evidence="2">The sequence shown here is derived from an EMBL/GenBank/DDBJ whole genome shotgun (WGS) entry which is preliminary data.</text>
</comment>
<dbReference type="InterPro" id="IPR015943">
    <property type="entry name" value="WD40/YVTN_repeat-like_dom_sf"/>
</dbReference>